<evidence type="ECO:0000313" key="10">
    <source>
        <dbReference type="EMBL" id="KAG6624329.1"/>
    </source>
</evidence>
<feature type="compositionally biased region" description="Polar residues" evidence="7">
    <location>
        <begin position="1"/>
        <end position="10"/>
    </location>
</feature>
<proteinExistence type="predicted"/>
<feature type="region of interest" description="Disordered" evidence="7">
    <location>
        <begin position="1"/>
        <end position="46"/>
    </location>
</feature>
<reference evidence="10" key="1">
    <citation type="submission" date="2020-12" db="EMBL/GenBank/DDBJ databases">
        <title>WGS assembly of Carya illinoinensis cv. Pawnee.</title>
        <authorList>
            <person name="Platts A."/>
            <person name="Shu S."/>
            <person name="Wright S."/>
            <person name="Barry K."/>
            <person name="Edger P."/>
            <person name="Pires J.C."/>
            <person name="Schmutz J."/>
        </authorList>
    </citation>
    <scope>NUCLEOTIDE SEQUENCE</scope>
    <source>
        <tissue evidence="10">Leaf</tissue>
    </source>
</reference>
<evidence type="ECO:0000256" key="6">
    <source>
        <dbReference type="ARBA" id="ARBA00023242"/>
    </source>
</evidence>
<organism evidence="10 12">
    <name type="scientific">Carya illinoinensis</name>
    <name type="common">Pecan</name>
    <dbReference type="NCBI Taxonomy" id="32201"/>
    <lineage>
        <taxon>Eukaryota</taxon>
        <taxon>Viridiplantae</taxon>
        <taxon>Streptophyta</taxon>
        <taxon>Embryophyta</taxon>
        <taxon>Tracheophyta</taxon>
        <taxon>Spermatophyta</taxon>
        <taxon>Magnoliopsida</taxon>
        <taxon>eudicotyledons</taxon>
        <taxon>Gunneridae</taxon>
        <taxon>Pentapetalae</taxon>
        <taxon>rosids</taxon>
        <taxon>fabids</taxon>
        <taxon>Fagales</taxon>
        <taxon>Juglandaceae</taxon>
        <taxon>Carya</taxon>
    </lineage>
</organism>
<dbReference type="FunFam" id="1.10.10.60:FF:000060">
    <property type="entry name" value="MYB transcription factor"/>
    <property type="match status" value="1"/>
</dbReference>
<gene>
    <name evidence="10" type="ORF">CIPAW_16G018800</name>
    <name evidence="11" type="ORF">I3842_16G017300</name>
</gene>
<protein>
    <submittedName>
        <fullName evidence="10">Uncharacterized protein</fullName>
    </submittedName>
</protein>
<keyword evidence="2" id="KW-0677">Repeat</keyword>
<dbReference type="PROSITE" id="PS50090">
    <property type="entry name" value="MYB_LIKE"/>
    <property type="match status" value="2"/>
</dbReference>
<feature type="domain" description="Myb-like" evidence="8">
    <location>
        <begin position="88"/>
        <end position="138"/>
    </location>
</feature>
<keyword evidence="5" id="KW-0804">Transcription</keyword>
<dbReference type="GO" id="GO:0005634">
    <property type="term" value="C:nucleus"/>
    <property type="evidence" value="ECO:0007669"/>
    <property type="project" value="UniProtKB-SubCell"/>
</dbReference>
<sequence>MSQNSKSYSGGTHKARPEAAAMEDSAAGSSDDNKSNTTCPRGHWRPAEDEQLRQLVEQYGAQNWNSIAEKLQGRSGKSCRLRWFNQLDPRINRRPFTEEEEERLLAAHRIHGNKWALIARLFPGRTDNAVKNHWHVIMARKQREQSKICGKRTYQDVYDDSNTSSTTFRERKTLCQYLGEFSSKVGSSGTESSRFFEFRNPNKEIRSIVSDSPSSCLLSWNFASMGTVESNSSSMDFLTREGRDHYFKSNSRDHCISDQYYSNSSDKYLYRYHPNSSVYGSNYRRSCTKFGLPNYTMVVPGPFGYLNLGDDYEPNGRMIERDELMSFCDNSPTLEKLKATADHQQKVKGDIESIEAKEIPFIDFLGVGITS</sequence>
<evidence type="ECO:0000256" key="1">
    <source>
        <dbReference type="ARBA" id="ARBA00004123"/>
    </source>
</evidence>
<dbReference type="SMART" id="SM00717">
    <property type="entry name" value="SANT"/>
    <property type="match status" value="2"/>
</dbReference>
<dbReference type="CDD" id="cd00167">
    <property type="entry name" value="SANT"/>
    <property type="match status" value="2"/>
</dbReference>
<name>A0A8T1N1I7_CARIL</name>
<dbReference type="PANTHER" id="PTHR45614">
    <property type="entry name" value="MYB PROTEIN-RELATED"/>
    <property type="match status" value="1"/>
</dbReference>
<evidence type="ECO:0000256" key="2">
    <source>
        <dbReference type="ARBA" id="ARBA00022737"/>
    </source>
</evidence>
<feature type="compositionally biased region" description="Polar residues" evidence="7">
    <location>
        <begin position="27"/>
        <end position="39"/>
    </location>
</feature>
<dbReference type="InterPro" id="IPR050560">
    <property type="entry name" value="MYB_TF"/>
</dbReference>
<dbReference type="PANTHER" id="PTHR45614:SF221">
    <property type="entry name" value="MYB DOMAIN PROTEIN 110"/>
    <property type="match status" value="1"/>
</dbReference>
<dbReference type="Proteomes" id="UP000811609">
    <property type="component" value="Chromosome 16"/>
</dbReference>
<keyword evidence="6" id="KW-0539">Nucleus</keyword>
<evidence type="ECO:0000313" key="12">
    <source>
        <dbReference type="Proteomes" id="UP000811609"/>
    </source>
</evidence>
<feature type="domain" description="HTH myb-type" evidence="9">
    <location>
        <begin position="88"/>
        <end position="142"/>
    </location>
</feature>
<evidence type="ECO:0000256" key="3">
    <source>
        <dbReference type="ARBA" id="ARBA00023015"/>
    </source>
</evidence>
<dbReference type="EMBL" id="CM031840">
    <property type="protein sequence ID" value="KAG6671709.1"/>
    <property type="molecule type" value="Genomic_DNA"/>
</dbReference>
<accession>A0A8T1N1I7</accession>
<feature type="domain" description="Myb-like" evidence="8">
    <location>
        <begin position="41"/>
        <end position="87"/>
    </location>
</feature>
<dbReference type="InterPro" id="IPR001005">
    <property type="entry name" value="SANT/Myb"/>
</dbReference>
<dbReference type="Pfam" id="PF13921">
    <property type="entry name" value="Myb_DNA-bind_6"/>
    <property type="match status" value="1"/>
</dbReference>
<evidence type="ECO:0000259" key="8">
    <source>
        <dbReference type="PROSITE" id="PS50090"/>
    </source>
</evidence>
<evidence type="ECO:0000259" key="9">
    <source>
        <dbReference type="PROSITE" id="PS51294"/>
    </source>
</evidence>
<comment type="caution">
    <text evidence="10">The sequence shown here is derived from an EMBL/GenBank/DDBJ whole genome shotgun (WGS) entry which is preliminary data.</text>
</comment>
<dbReference type="Proteomes" id="UP000811246">
    <property type="component" value="Chromosome 16"/>
</dbReference>
<evidence type="ECO:0000256" key="7">
    <source>
        <dbReference type="SAM" id="MobiDB-lite"/>
    </source>
</evidence>
<keyword evidence="12" id="KW-1185">Reference proteome</keyword>
<dbReference type="AlphaFoldDB" id="A0A8T1N1I7"/>
<reference evidence="11" key="2">
    <citation type="submission" date="2021-01" db="EMBL/GenBank/DDBJ databases">
        <authorList>
            <person name="Lovell J.T."/>
            <person name="Bentley N."/>
            <person name="Bhattarai G."/>
            <person name="Jenkins J.W."/>
            <person name="Sreedasyam A."/>
            <person name="Alarcon Y."/>
            <person name="Bock C."/>
            <person name="Boston L."/>
            <person name="Carlson J."/>
            <person name="Cervantes K."/>
            <person name="Clermont K."/>
            <person name="Krom N."/>
            <person name="Kubenka K."/>
            <person name="Mamidi S."/>
            <person name="Mattison C."/>
            <person name="Monteros M."/>
            <person name="Pisani C."/>
            <person name="Plott C."/>
            <person name="Rajasekar S."/>
            <person name="Rhein H.S."/>
            <person name="Rohla C."/>
            <person name="Song M."/>
            <person name="Hilaire R.S."/>
            <person name="Shu S."/>
            <person name="Wells L."/>
            <person name="Wang X."/>
            <person name="Webber J."/>
            <person name="Heerema R.J."/>
            <person name="Klein P."/>
            <person name="Conner P."/>
            <person name="Grauke L."/>
            <person name="Grimwood J."/>
            <person name="Schmutz J."/>
            <person name="Randall J.J."/>
        </authorList>
    </citation>
    <scope>NUCLEOTIDE SEQUENCE</scope>
    <source>
        <tissue evidence="11">Leaf</tissue>
    </source>
</reference>
<feature type="domain" description="HTH myb-type" evidence="9">
    <location>
        <begin position="36"/>
        <end position="87"/>
    </location>
</feature>
<dbReference type="GO" id="GO:0000981">
    <property type="term" value="F:DNA-binding transcription factor activity, RNA polymerase II-specific"/>
    <property type="evidence" value="ECO:0007669"/>
    <property type="project" value="TreeGrafter"/>
</dbReference>
<evidence type="ECO:0000256" key="4">
    <source>
        <dbReference type="ARBA" id="ARBA00023125"/>
    </source>
</evidence>
<dbReference type="EMBL" id="CM031824">
    <property type="protein sequence ID" value="KAG6624329.1"/>
    <property type="molecule type" value="Genomic_DNA"/>
</dbReference>
<evidence type="ECO:0000313" key="11">
    <source>
        <dbReference type="EMBL" id="KAG6671709.1"/>
    </source>
</evidence>
<evidence type="ECO:0000256" key="5">
    <source>
        <dbReference type="ARBA" id="ARBA00023163"/>
    </source>
</evidence>
<comment type="subcellular location">
    <subcellularLocation>
        <location evidence="1">Nucleus</location>
    </subcellularLocation>
</comment>
<dbReference type="InterPro" id="IPR017930">
    <property type="entry name" value="Myb_dom"/>
</dbReference>
<keyword evidence="4" id="KW-0238">DNA-binding</keyword>
<dbReference type="GO" id="GO:0000978">
    <property type="term" value="F:RNA polymerase II cis-regulatory region sequence-specific DNA binding"/>
    <property type="evidence" value="ECO:0007669"/>
    <property type="project" value="TreeGrafter"/>
</dbReference>
<keyword evidence="3" id="KW-0805">Transcription regulation</keyword>
<dbReference type="PROSITE" id="PS51294">
    <property type="entry name" value="HTH_MYB"/>
    <property type="match status" value="2"/>
</dbReference>
<dbReference type="FunFam" id="1.10.10.60:FF:000356">
    <property type="entry name" value="MYB transcription factor"/>
    <property type="match status" value="1"/>
</dbReference>